<proteinExistence type="predicted"/>
<organism evidence="1 2">
    <name type="scientific">Ambrosia artemisiifolia</name>
    <name type="common">Common ragweed</name>
    <dbReference type="NCBI Taxonomy" id="4212"/>
    <lineage>
        <taxon>Eukaryota</taxon>
        <taxon>Viridiplantae</taxon>
        <taxon>Streptophyta</taxon>
        <taxon>Embryophyta</taxon>
        <taxon>Tracheophyta</taxon>
        <taxon>Spermatophyta</taxon>
        <taxon>Magnoliopsida</taxon>
        <taxon>eudicotyledons</taxon>
        <taxon>Gunneridae</taxon>
        <taxon>Pentapetalae</taxon>
        <taxon>asterids</taxon>
        <taxon>campanulids</taxon>
        <taxon>Asterales</taxon>
        <taxon>Asteraceae</taxon>
        <taxon>Asteroideae</taxon>
        <taxon>Heliantheae alliance</taxon>
        <taxon>Heliantheae</taxon>
        <taxon>Ambrosia</taxon>
    </lineage>
</organism>
<evidence type="ECO:0000313" key="1">
    <source>
        <dbReference type="EMBL" id="KAI7744516.1"/>
    </source>
</evidence>
<reference evidence="1" key="1">
    <citation type="submission" date="2022-06" db="EMBL/GenBank/DDBJ databases">
        <title>Uncovering the hologenomic basis of an extraordinary plant invasion.</title>
        <authorList>
            <person name="Bieker V.C."/>
            <person name="Martin M.D."/>
            <person name="Gilbert T."/>
            <person name="Hodgins K."/>
            <person name="Battlay P."/>
            <person name="Petersen B."/>
            <person name="Wilson J."/>
        </authorList>
    </citation>
    <scope>NUCLEOTIDE SEQUENCE</scope>
    <source>
        <strain evidence="1">AA19_3_7</strain>
        <tissue evidence="1">Leaf</tissue>
    </source>
</reference>
<feature type="non-terminal residue" evidence="1">
    <location>
        <position position="85"/>
    </location>
</feature>
<dbReference type="EMBL" id="JAMZMK010007515">
    <property type="protein sequence ID" value="KAI7744516.1"/>
    <property type="molecule type" value="Genomic_DNA"/>
</dbReference>
<dbReference type="Proteomes" id="UP001206925">
    <property type="component" value="Unassembled WGS sequence"/>
</dbReference>
<keyword evidence="2" id="KW-1185">Reference proteome</keyword>
<accession>A0AAD5CQ78</accession>
<name>A0AAD5CQ78_AMBAR</name>
<gene>
    <name evidence="1" type="ORF">M8C21_006209</name>
</gene>
<sequence length="85" mass="10437">LDVYVFLSIWDLKTYLIYYQIRYLVTQSRRWSRGLRLRTELRGINKQISFWNSTHHPYLQQKSQLTEFDQVMFDAGLLMKLLNDY</sequence>
<comment type="caution">
    <text evidence="1">The sequence shown here is derived from an EMBL/GenBank/DDBJ whole genome shotgun (WGS) entry which is preliminary data.</text>
</comment>
<protein>
    <submittedName>
        <fullName evidence="1">Uncharacterized protein</fullName>
    </submittedName>
</protein>
<dbReference type="AlphaFoldDB" id="A0AAD5CQ78"/>
<evidence type="ECO:0000313" key="2">
    <source>
        <dbReference type="Proteomes" id="UP001206925"/>
    </source>
</evidence>